<dbReference type="AlphaFoldDB" id="A0A934JT49"/>
<organism evidence="1 2">
    <name type="scientific">Candidatus Aeolococcus gillhamiae</name>
    <dbReference type="NCBI Taxonomy" id="3127015"/>
    <lineage>
        <taxon>Bacteria</taxon>
        <taxon>Bacillati</taxon>
        <taxon>Candidatus Dormiibacterota</taxon>
        <taxon>Candidatus Dormibacteria</taxon>
        <taxon>Candidatus Aeolococcales</taxon>
        <taxon>Candidatus Aeolococcaceae</taxon>
        <taxon>Candidatus Aeolococcus</taxon>
    </lineage>
</organism>
<reference evidence="1 2" key="1">
    <citation type="submission" date="2020-10" db="EMBL/GenBank/DDBJ databases">
        <title>Ca. Dormibacterota MAGs.</title>
        <authorList>
            <person name="Montgomery K."/>
        </authorList>
    </citation>
    <scope>NUCLEOTIDE SEQUENCE [LARGE SCALE GENOMIC DNA]</scope>
    <source>
        <strain evidence="1">SC8812_S17_18</strain>
    </source>
</reference>
<protein>
    <submittedName>
        <fullName evidence="1">Uncharacterized protein</fullName>
    </submittedName>
</protein>
<proteinExistence type="predicted"/>
<gene>
    <name evidence="1" type="ORF">JF886_00950</name>
</gene>
<dbReference type="EMBL" id="JAEKNS010000015">
    <property type="protein sequence ID" value="MBJ7593424.1"/>
    <property type="molecule type" value="Genomic_DNA"/>
</dbReference>
<evidence type="ECO:0000313" key="2">
    <source>
        <dbReference type="Proteomes" id="UP000606991"/>
    </source>
</evidence>
<dbReference type="Proteomes" id="UP000606991">
    <property type="component" value="Unassembled WGS sequence"/>
</dbReference>
<name>A0A934JT49_9BACT</name>
<accession>A0A934JT49</accession>
<comment type="caution">
    <text evidence="1">The sequence shown here is derived from an EMBL/GenBank/DDBJ whole genome shotgun (WGS) entry which is preliminary data.</text>
</comment>
<evidence type="ECO:0000313" key="1">
    <source>
        <dbReference type="EMBL" id="MBJ7593424.1"/>
    </source>
</evidence>
<sequence length="62" mass="6742">MRRGDKREVELDKIRLVGVQRIVETWSTKTAPGAVEAVSAASSSRCPFTTTWTFDGALTSGL</sequence>